<protein>
    <recommendedName>
        <fullName evidence="6">Amino acid permease/ SLC12A domain-containing protein</fullName>
    </recommendedName>
</protein>
<comment type="subcellular location">
    <subcellularLocation>
        <location evidence="1">Membrane</location>
        <topology evidence="1">Multi-pass membrane protein</topology>
    </subcellularLocation>
</comment>
<feature type="transmembrane region" description="Helical" evidence="5">
    <location>
        <begin position="101"/>
        <end position="125"/>
    </location>
</feature>
<name>A0ABQ9FRP8_TEGGR</name>
<evidence type="ECO:0000256" key="3">
    <source>
        <dbReference type="ARBA" id="ARBA00022989"/>
    </source>
</evidence>
<evidence type="ECO:0000256" key="5">
    <source>
        <dbReference type="SAM" id="Phobius"/>
    </source>
</evidence>
<sequence length="141" mass="15321">MAQMALTGGSVVNSNEQTFIRSFSHRDEQMGDSESNEETPLISSPLIWRLTRSMSRPFSAHQPMSLRTLGTFAGVFCPVALSMFSTLLFLRSGFLVGQAGILESVAILVLAYFILVMTVLSICAISTNGALERGGAYCILY</sequence>
<dbReference type="Proteomes" id="UP001217089">
    <property type="component" value="Unassembled WGS sequence"/>
</dbReference>
<dbReference type="InterPro" id="IPR004842">
    <property type="entry name" value="SLC12A_fam"/>
</dbReference>
<evidence type="ECO:0000256" key="1">
    <source>
        <dbReference type="ARBA" id="ARBA00004141"/>
    </source>
</evidence>
<keyword evidence="8" id="KW-1185">Reference proteome</keyword>
<gene>
    <name evidence="7" type="ORF">KUTeg_001531</name>
</gene>
<evidence type="ECO:0000256" key="4">
    <source>
        <dbReference type="ARBA" id="ARBA00023136"/>
    </source>
</evidence>
<dbReference type="PANTHER" id="PTHR11827">
    <property type="entry name" value="SOLUTE CARRIER FAMILY 12, CATION COTRANSPORTERS"/>
    <property type="match status" value="1"/>
</dbReference>
<organism evidence="7 8">
    <name type="scientific">Tegillarca granosa</name>
    <name type="common">Malaysian cockle</name>
    <name type="synonym">Anadara granosa</name>
    <dbReference type="NCBI Taxonomy" id="220873"/>
    <lineage>
        <taxon>Eukaryota</taxon>
        <taxon>Metazoa</taxon>
        <taxon>Spiralia</taxon>
        <taxon>Lophotrochozoa</taxon>
        <taxon>Mollusca</taxon>
        <taxon>Bivalvia</taxon>
        <taxon>Autobranchia</taxon>
        <taxon>Pteriomorphia</taxon>
        <taxon>Arcoida</taxon>
        <taxon>Arcoidea</taxon>
        <taxon>Arcidae</taxon>
        <taxon>Tegillarca</taxon>
    </lineage>
</organism>
<dbReference type="InterPro" id="IPR004841">
    <property type="entry name" value="AA-permease/SLC12A_dom"/>
</dbReference>
<evidence type="ECO:0000313" key="8">
    <source>
        <dbReference type="Proteomes" id="UP001217089"/>
    </source>
</evidence>
<keyword evidence="2 5" id="KW-0812">Transmembrane</keyword>
<keyword evidence="3 5" id="KW-1133">Transmembrane helix</keyword>
<evidence type="ECO:0000256" key="2">
    <source>
        <dbReference type="ARBA" id="ARBA00022692"/>
    </source>
</evidence>
<accession>A0ABQ9FRP8</accession>
<reference evidence="7 8" key="1">
    <citation type="submission" date="2022-12" db="EMBL/GenBank/DDBJ databases">
        <title>Chromosome-level genome of Tegillarca granosa.</title>
        <authorList>
            <person name="Kim J."/>
        </authorList>
    </citation>
    <scope>NUCLEOTIDE SEQUENCE [LARGE SCALE GENOMIC DNA]</scope>
    <source>
        <strain evidence="7">Teg-2019</strain>
        <tissue evidence="7">Adductor muscle</tissue>
    </source>
</reference>
<keyword evidence="4 5" id="KW-0472">Membrane</keyword>
<feature type="transmembrane region" description="Helical" evidence="5">
    <location>
        <begin position="69"/>
        <end position="89"/>
    </location>
</feature>
<comment type="caution">
    <text evidence="7">The sequence shown here is derived from an EMBL/GenBank/DDBJ whole genome shotgun (WGS) entry which is preliminary data.</text>
</comment>
<dbReference type="PANTHER" id="PTHR11827:SF72">
    <property type="entry name" value="GH08340P"/>
    <property type="match status" value="1"/>
</dbReference>
<proteinExistence type="predicted"/>
<evidence type="ECO:0000313" key="7">
    <source>
        <dbReference type="EMBL" id="KAJ8319944.1"/>
    </source>
</evidence>
<feature type="domain" description="Amino acid permease/ SLC12A" evidence="6">
    <location>
        <begin position="80"/>
        <end position="137"/>
    </location>
</feature>
<evidence type="ECO:0000259" key="6">
    <source>
        <dbReference type="Pfam" id="PF00324"/>
    </source>
</evidence>
<dbReference type="Pfam" id="PF00324">
    <property type="entry name" value="AA_permease"/>
    <property type="match status" value="1"/>
</dbReference>
<dbReference type="EMBL" id="JARBDR010000141">
    <property type="protein sequence ID" value="KAJ8319944.1"/>
    <property type="molecule type" value="Genomic_DNA"/>
</dbReference>